<dbReference type="Gene3D" id="1.10.443.10">
    <property type="entry name" value="Intergrase catalytic core"/>
    <property type="match status" value="1"/>
</dbReference>
<evidence type="ECO:0000313" key="10">
    <source>
        <dbReference type="Proteomes" id="UP000013781"/>
    </source>
</evidence>
<evidence type="ECO:0008006" key="12">
    <source>
        <dbReference type="Google" id="ProtNLM"/>
    </source>
</evidence>
<protein>
    <recommendedName>
        <fullName evidence="12">Tyr recombinase domain-containing protein</fullName>
    </recommendedName>
</protein>
<keyword evidence="4" id="KW-0233">DNA recombination</keyword>
<evidence type="ECO:0000256" key="2">
    <source>
        <dbReference type="ARBA" id="ARBA00022908"/>
    </source>
</evidence>
<evidence type="ECO:0000259" key="7">
    <source>
        <dbReference type="PROSITE" id="PS51900"/>
    </source>
</evidence>
<dbReference type="Pfam" id="PF14659">
    <property type="entry name" value="Phage_int_SAM_3"/>
    <property type="match status" value="1"/>
</dbReference>
<evidence type="ECO:0000313" key="11">
    <source>
        <dbReference type="Proteomes" id="UP000014157"/>
    </source>
</evidence>
<evidence type="ECO:0000313" key="8">
    <source>
        <dbReference type="EMBL" id="EOI06718.1"/>
    </source>
</evidence>
<dbReference type="PATRIC" id="fig|1158609.3.peg.50"/>
<dbReference type="GO" id="GO:0006310">
    <property type="term" value="P:DNA recombination"/>
    <property type="evidence" value="ECO:0007669"/>
    <property type="project" value="UniProtKB-KW"/>
</dbReference>
<gene>
    <name evidence="9" type="ORF">I586_02789</name>
    <name evidence="8" type="ORF">UAY_00060</name>
</gene>
<sequence length="401" mass="45956">MVIFSLYKYKRNGELDERLFFTAVNSAVRKKGFDFLSKGENIYKRKDGRWEGRYPKGRKADGSIYYGYIYARSYRAVKDQMLDKKVQLTLFYTTNTKEFQGTFGEWTQFWLTDIMAPKIKESTYASYSNKLQLHILPFLAKRPLKKITATDIDRLVKSLSENLAASSVHIVFRIVKSCFEAAKERGYLILNPCERTVLPKIGKQKVQALTRQQQKEVETESMKSTKGLPILLALETGMRIGEICALKWEDINFEASILRVHRTKQRIALPNNSGHLTKIVETAPKTINADRIIPLSKKIKKVLLKWKNQSSSTYVVANGSDSIEPRTVSYRFERIKQKLGLLNVPFHALRHTFATRCVEMGANIAAISSLLGHSSIKLTLDTYTSSFLEEQRTTIDRLAFI</sequence>
<dbReference type="InterPro" id="IPR013762">
    <property type="entry name" value="Integrase-like_cat_sf"/>
</dbReference>
<comment type="caution">
    <text evidence="8">The sequence shown here is derived from an EMBL/GenBank/DDBJ whole genome shotgun (WGS) entry which is preliminary data.</text>
</comment>
<organism evidence="8 10">
    <name type="scientific">Enterococcus moraviensis ATCC BAA-383</name>
    <dbReference type="NCBI Taxonomy" id="1158609"/>
    <lineage>
        <taxon>Bacteria</taxon>
        <taxon>Bacillati</taxon>
        <taxon>Bacillota</taxon>
        <taxon>Bacilli</taxon>
        <taxon>Lactobacillales</taxon>
        <taxon>Enterococcaceae</taxon>
        <taxon>Enterococcus</taxon>
    </lineage>
</organism>
<dbReference type="Gene3D" id="1.10.150.130">
    <property type="match status" value="1"/>
</dbReference>
<dbReference type="GO" id="GO:0003677">
    <property type="term" value="F:DNA binding"/>
    <property type="evidence" value="ECO:0007669"/>
    <property type="project" value="UniProtKB-UniRule"/>
</dbReference>
<dbReference type="InterPro" id="IPR010998">
    <property type="entry name" value="Integrase_recombinase_N"/>
</dbReference>
<proteinExistence type="inferred from homology"/>
<evidence type="ECO:0000256" key="3">
    <source>
        <dbReference type="ARBA" id="ARBA00023125"/>
    </source>
</evidence>
<dbReference type="CDD" id="cd01189">
    <property type="entry name" value="INT_ICEBs1_C_like"/>
    <property type="match status" value="1"/>
</dbReference>
<keyword evidence="11" id="KW-1185">Reference proteome</keyword>
<dbReference type="InterPro" id="IPR050090">
    <property type="entry name" value="Tyrosine_recombinase_XerCD"/>
</dbReference>
<dbReference type="Proteomes" id="UP000013781">
    <property type="component" value="Unassembled WGS sequence"/>
</dbReference>
<dbReference type="EMBL" id="AJAS01000002">
    <property type="protein sequence ID" value="EOI06718.1"/>
    <property type="molecule type" value="Genomic_DNA"/>
</dbReference>
<reference evidence="8 10" key="1">
    <citation type="submission" date="2013-02" db="EMBL/GenBank/DDBJ databases">
        <title>The Genome Sequence of Enterococcus moraviensis BAA-383.</title>
        <authorList>
            <consortium name="The Broad Institute Genome Sequencing Platform"/>
            <consortium name="The Broad Institute Genome Sequencing Center for Infectious Disease"/>
            <person name="Earl A.M."/>
            <person name="Gilmore M.S."/>
            <person name="Lebreton F."/>
            <person name="Walker B."/>
            <person name="Young S.K."/>
            <person name="Zeng Q."/>
            <person name="Gargeya S."/>
            <person name="Fitzgerald M."/>
            <person name="Haas B."/>
            <person name="Abouelleil A."/>
            <person name="Alvarado L."/>
            <person name="Arachchi H.M."/>
            <person name="Berlin A.M."/>
            <person name="Chapman S.B."/>
            <person name="Dewar J."/>
            <person name="Goldberg J."/>
            <person name="Griggs A."/>
            <person name="Gujja S."/>
            <person name="Hansen M."/>
            <person name="Howarth C."/>
            <person name="Imamovic A."/>
            <person name="Larimer J."/>
            <person name="McCowan C."/>
            <person name="Murphy C."/>
            <person name="Neiman D."/>
            <person name="Pearson M."/>
            <person name="Priest M."/>
            <person name="Roberts A."/>
            <person name="Saif S."/>
            <person name="Shea T."/>
            <person name="Sisk P."/>
            <person name="Sykes S."/>
            <person name="Wortman J."/>
            <person name="Nusbaum C."/>
            <person name="Birren B."/>
        </authorList>
    </citation>
    <scope>NUCLEOTIDE SEQUENCE [LARGE SCALE GENOMIC DNA]</scope>
    <source>
        <strain evidence="8 10">ATCC BAA-383</strain>
    </source>
</reference>
<name>R2THR1_9ENTE</name>
<evidence type="ECO:0000256" key="4">
    <source>
        <dbReference type="ARBA" id="ARBA00023172"/>
    </source>
</evidence>
<dbReference type="PANTHER" id="PTHR30349">
    <property type="entry name" value="PHAGE INTEGRASE-RELATED"/>
    <property type="match status" value="1"/>
</dbReference>
<dbReference type="PANTHER" id="PTHR30349:SF64">
    <property type="entry name" value="PROPHAGE INTEGRASE INTD-RELATED"/>
    <property type="match status" value="1"/>
</dbReference>
<dbReference type="Pfam" id="PF00589">
    <property type="entry name" value="Phage_integrase"/>
    <property type="match status" value="1"/>
</dbReference>
<dbReference type="InterPro" id="IPR011010">
    <property type="entry name" value="DNA_brk_join_enz"/>
</dbReference>
<dbReference type="STRING" id="155617.RV09_GL003119"/>
<evidence type="ECO:0000256" key="5">
    <source>
        <dbReference type="PROSITE-ProRule" id="PRU01248"/>
    </source>
</evidence>
<dbReference type="eggNOG" id="COG0582">
    <property type="taxonomic scope" value="Bacteria"/>
</dbReference>
<accession>R2THR1</accession>
<dbReference type="InterPro" id="IPR002104">
    <property type="entry name" value="Integrase_catalytic"/>
</dbReference>
<dbReference type="EMBL" id="ASWB01000004">
    <property type="protein sequence ID" value="EOT65055.1"/>
    <property type="molecule type" value="Genomic_DNA"/>
</dbReference>
<dbReference type="InterPro" id="IPR044068">
    <property type="entry name" value="CB"/>
</dbReference>
<dbReference type="PROSITE" id="PS51900">
    <property type="entry name" value="CB"/>
    <property type="match status" value="1"/>
</dbReference>
<dbReference type="Proteomes" id="UP000014157">
    <property type="component" value="Unassembled WGS sequence"/>
</dbReference>
<keyword evidence="2" id="KW-0229">DNA integration</keyword>
<evidence type="ECO:0000313" key="9">
    <source>
        <dbReference type="EMBL" id="EOT65055.1"/>
    </source>
</evidence>
<keyword evidence="3 5" id="KW-0238">DNA-binding</keyword>
<feature type="domain" description="Core-binding (CB)" evidence="7">
    <location>
        <begin position="101"/>
        <end position="183"/>
    </location>
</feature>
<dbReference type="HOGENOM" id="CLU_027562_17_1_9"/>
<dbReference type="InterPro" id="IPR004107">
    <property type="entry name" value="Integrase_SAM-like_N"/>
</dbReference>
<evidence type="ECO:0000256" key="1">
    <source>
        <dbReference type="ARBA" id="ARBA00008857"/>
    </source>
</evidence>
<evidence type="ECO:0000259" key="6">
    <source>
        <dbReference type="PROSITE" id="PS51898"/>
    </source>
</evidence>
<dbReference type="SUPFAM" id="SSF56349">
    <property type="entry name" value="DNA breaking-rejoining enzymes"/>
    <property type="match status" value="1"/>
</dbReference>
<feature type="domain" description="Tyr recombinase" evidence="6">
    <location>
        <begin position="204"/>
        <end position="396"/>
    </location>
</feature>
<dbReference type="PROSITE" id="PS51898">
    <property type="entry name" value="TYR_RECOMBINASE"/>
    <property type="match status" value="1"/>
</dbReference>
<reference evidence="9 11" key="2">
    <citation type="submission" date="2013-03" db="EMBL/GenBank/DDBJ databases">
        <title>The Genome Sequence of Enterococcus moraviensis BAA-383 (PacBio/Illumina hybrid assembly).</title>
        <authorList>
            <consortium name="The Broad Institute Genomics Platform"/>
            <consortium name="The Broad Institute Genome Sequencing Center for Infectious Disease"/>
            <person name="Earl A."/>
            <person name="Russ C."/>
            <person name="Gilmore M."/>
            <person name="Surin D."/>
            <person name="Walker B."/>
            <person name="Young S."/>
            <person name="Zeng Q."/>
            <person name="Gargeya S."/>
            <person name="Fitzgerald M."/>
            <person name="Haas B."/>
            <person name="Abouelleil A."/>
            <person name="Allen A.W."/>
            <person name="Alvarado L."/>
            <person name="Arachchi H.M."/>
            <person name="Berlin A.M."/>
            <person name="Chapman S.B."/>
            <person name="Gainer-Dewar J."/>
            <person name="Goldberg J."/>
            <person name="Griggs A."/>
            <person name="Gujja S."/>
            <person name="Hansen M."/>
            <person name="Howarth C."/>
            <person name="Imamovic A."/>
            <person name="Ireland A."/>
            <person name="Larimer J."/>
            <person name="McCowan C."/>
            <person name="Murphy C."/>
            <person name="Pearson M."/>
            <person name="Poon T.W."/>
            <person name="Priest M."/>
            <person name="Roberts A."/>
            <person name="Saif S."/>
            <person name="Shea T."/>
            <person name="Sisk P."/>
            <person name="Sykes S."/>
            <person name="Wortman J."/>
            <person name="Nusbaum C."/>
            <person name="Birren B."/>
        </authorList>
    </citation>
    <scope>NUCLEOTIDE SEQUENCE [LARGE SCALE GENOMIC DNA]</scope>
    <source>
        <strain evidence="9 11">ATCC BAA-383</strain>
    </source>
</reference>
<comment type="similarity">
    <text evidence="1">Belongs to the 'phage' integrase family.</text>
</comment>
<dbReference type="AlphaFoldDB" id="R2THR1"/>
<dbReference type="GO" id="GO:0015074">
    <property type="term" value="P:DNA integration"/>
    <property type="evidence" value="ECO:0007669"/>
    <property type="project" value="UniProtKB-KW"/>
</dbReference>
<dbReference type="RefSeq" id="WP_010763486.1">
    <property type="nucleotide sequence ID" value="NZ_ASWB01000004.1"/>
</dbReference>